<feature type="region of interest" description="Disordered" evidence="1">
    <location>
        <begin position="45"/>
        <end position="83"/>
    </location>
</feature>
<reference evidence="2 3" key="1">
    <citation type="submission" date="2017-10" db="EMBL/GenBank/DDBJ databases">
        <title>Genome announcement of Methylocella silvestris TVC from permafrost.</title>
        <authorList>
            <person name="Wang J."/>
            <person name="Geng K."/>
            <person name="Ul-Haque F."/>
            <person name="Crombie A.T."/>
            <person name="Street L.E."/>
            <person name="Wookey P.A."/>
            <person name="Murrell J.C."/>
            <person name="Pratscher J."/>
        </authorList>
    </citation>
    <scope>NUCLEOTIDE SEQUENCE [LARGE SCALE GENOMIC DNA]</scope>
    <source>
        <strain evidence="2 3">TVC</strain>
    </source>
</reference>
<dbReference type="Proteomes" id="UP000236286">
    <property type="component" value="Unassembled WGS sequence"/>
</dbReference>
<sequence length="83" mass="9140">MADIRKQFLTAALANFIAKAAAAEAAGEDASVFHMLIRNTTALLEAGDPQGQEAPPPAAPRKKPLQLRRRSNDFDMSRNYQRM</sequence>
<gene>
    <name evidence="2" type="ORF">CR492_12440</name>
</gene>
<organism evidence="2 3">
    <name type="scientific">Methylocella silvestris</name>
    <dbReference type="NCBI Taxonomy" id="199596"/>
    <lineage>
        <taxon>Bacteria</taxon>
        <taxon>Pseudomonadati</taxon>
        <taxon>Pseudomonadota</taxon>
        <taxon>Alphaproteobacteria</taxon>
        <taxon>Hyphomicrobiales</taxon>
        <taxon>Beijerinckiaceae</taxon>
        <taxon>Methylocella</taxon>
    </lineage>
</organism>
<protein>
    <submittedName>
        <fullName evidence="2">Uncharacterized protein</fullName>
    </submittedName>
</protein>
<name>A0A2J7TG41_METSI</name>
<dbReference type="RefSeq" id="WP_102844073.1">
    <property type="nucleotide sequence ID" value="NZ_PDZR01000013.1"/>
</dbReference>
<dbReference type="AlphaFoldDB" id="A0A2J7TG41"/>
<evidence type="ECO:0000313" key="3">
    <source>
        <dbReference type="Proteomes" id="UP000236286"/>
    </source>
</evidence>
<evidence type="ECO:0000256" key="1">
    <source>
        <dbReference type="SAM" id="MobiDB-lite"/>
    </source>
</evidence>
<comment type="caution">
    <text evidence="2">The sequence shown here is derived from an EMBL/GenBank/DDBJ whole genome shotgun (WGS) entry which is preliminary data.</text>
</comment>
<dbReference type="EMBL" id="PDZR01000013">
    <property type="protein sequence ID" value="PNG25719.1"/>
    <property type="molecule type" value="Genomic_DNA"/>
</dbReference>
<accession>A0A2J7TG41</accession>
<evidence type="ECO:0000313" key="2">
    <source>
        <dbReference type="EMBL" id="PNG25719.1"/>
    </source>
</evidence>
<proteinExistence type="predicted"/>
<feature type="compositionally biased region" description="Basic residues" evidence="1">
    <location>
        <begin position="60"/>
        <end position="69"/>
    </location>
</feature>